<proteinExistence type="predicted"/>
<protein>
    <submittedName>
        <fullName evidence="1">Uncharacterized protein</fullName>
    </submittedName>
</protein>
<dbReference type="Proteomes" id="UP001163324">
    <property type="component" value="Chromosome 5"/>
</dbReference>
<keyword evidence="2" id="KW-1185">Reference proteome</keyword>
<evidence type="ECO:0000313" key="1">
    <source>
        <dbReference type="EMBL" id="KAI9899078.1"/>
    </source>
</evidence>
<reference evidence="1" key="1">
    <citation type="submission" date="2022-10" db="EMBL/GenBank/DDBJ databases">
        <title>Complete Genome of Trichothecium roseum strain YXFP-22015, a Plant Pathogen Isolated from Citrus.</title>
        <authorList>
            <person name="Wang Y."/>
            <person name="Zhu L."/>
        </authorList>
    </citation>
    <scope>NUCLEOTIDE SEQUENCE</scope>
    <source>
        <strain evidence="1">YXFP-22015</strain>
    </source>
</reference>
<comment type="caution">
    <text evidence="1">The sequence shown here is derived from an EMBL/GenBank/DDBJ whole genome shotgun (WGS) entry which is preliminary data.</text>
</comment>
<accession>A0ACC0UY58</accession>
<sequence length="516" mass="57783">MGLAVNVGESQSSSGSVSSWLYAALLLLACVAVVKQVHQWYRLRHIPGPRWAGWTPWWQLSRALSGQYHEKLKEVSDQYGPLVRIGPNQLLCTDPDVLRRMSSVRSMYTKGDFYDSGRIIPGVDNVVSMRDEDEHKAMRGRMWAAYVGKENEGFSFEPGMDRQLLAFVDLLKRKYVSTDWQTRPVDLAEKTQFFALDAIGDVSMGAPFGYLAYDEDLYQYNEINESSLPVMNMVSVLPWLTKIVHKWPLRLLLPKEGDQVGFGRLMSLATRYVDSRLEPGAAPVQDMMQAHINNGMDRNELIQQVLIFLIAGSNSTAHALRMTLLSLITSPTAYTSLVSEIAAASGSGKASSPITWAESQVLPYLGAVVKEGMRMWPPVAGLGFKRVPVNGDSIGGYFIPGGTEIGQGFHGVGRSKAVWGDDADVFRPERWLGRGDEELRRMTAAVDTHFGHGKYSCLGKPIAMMELHKAVFELLRHFDISLINPECPIRIKASVFFRETRPRKRLYYAFVSFVPH</sequence>
<dbReference type="EMBL" id="CM047944">
    <property type="protein sequence ID" value="KAI9899078.1"/>
    <property type="molecule type" value="Genomic_DNA"/>
</dbReference>
<evidence type="ECO:0000313" key="2">
    <source>
        <dbReference type="Proteomes" id="UP001163324"/>
    </source>
</evidence>
<gene>
    <name evidence="1" type="ORF">N3K66_005539</name>
</gene>
<name>A0ACC0UY58_9HYPO</name>
<organism evidence="1 2">
    <name type="scientific">Trichothecium roseum</name>
    <dbReference type="NCBI Taxonomy" id="47278"/>
    <lineage>
        <taxon>Eukaryota</taxon>
        <taxon>Fungi</taxon>
        <taxon>Dikarya</taxon>
        <taxon>Ascomycota</taxon>
        <taxon>Pezizomycotina</taxon>
        <taxon>Sordariomycetes</taxon>
        <taxon>Hypocreomycetidae</taxon>
        <taxon>Hypocreales</taxon>
        <taxon>Hypocreales incertae sedis</taxon>
        <taxon>Trichothecium</taxon>
    </lineage>
</organism>